<evidence type="ECO:0000313" key="2">
    <source>
        <dbReference type="Proteomes" id="UP000054549"/>
    </source>
</evidence>
<accession>A0A0C2W6K6</accession>
<dbReference type="AlphaFoldDB" id="A0A0C2W6K6"/>
<sequence>MPDQSLPTCTTLSVPVNLVAQLTIEPHFYFKHGTANILPCLTTWATRKDWWASQEQDGKANNCYDPPQYQL</sequence>
<protein>
    <submittedName>
        <fullName evidence="1">Uncharacterized protein</fullName>
    </submittedName>
</protein>
<reference evidence="1 2" key="1">
    <citation type="submission" date="2014-04" db="EMBL/GenBank/DDBJ databases">
        <title>Evolutionary Origins and Diversification of the Mycorrhizal Mutualists.</title>
        <authorList>
            <consortium name="DOE Joint Genome Institute"/>
            <consortium name="Mycorrhizal Genomics Consortium"/>
            <person name="Kohler A."/>
            <person name="Kuo A."/>
            <person name="Nagy L.G."/>
            <person name="Floudas D."/>
            <person name="Copeland A."/>
            <person name="Barry K.W."/>
            <person name="Cichocki N."/>
            <person name="Veneault-Fourrey C."/>
            <person name="LaButti K."/>
            <person name="Lindquist E.A."/>
            <person name="Lipzen A."/>
            <person name="Lundell T."/>
            <person name="Morin E."/>
            <person name="Murat C."/>
            <person name="Riley R."/>
            <person name="Ohm R."/>
            <person name="Sun H."/>
            <person name="Tunlid A."/>
            <person name="Henrissat B."/>
            <person name="Grigoriev I.V."/>
            <person name="Hibbett D.S."/>
            <person name="Martin F."/>
        </authorList>
    </citation>
    <scope>NUCLEOTIDE SEQUENCE [LARGE SCALE GENOMIC DNA]</scope>
    <source>
        <strain evidence="1 2">Koide BX008</strain>
    </source>
</reference>
<evidence type="ECO:0000313" key="1">
    <source>
        <dbReference type="EMBL" id="KIL56777.1"/>
    </source>
</evidence>
<dbReference type="InParanoid" id="A0A0C2W6K6"/>
<dbReference type="EMBL" id="KN818400">
    <property type="protein sequence ID" value="KIL56777.1"/>
    <property type="molecule type" value="Genomic_DNA"/>
</dbReference>
<organism evidence="1 2">
    <name type="scientific">Amanita muscaria (strain Koide BX008)</name>
    <dbReference type="NCBI Taxonomy" id="946122"/>
    <lineage>
        <taxon>Eukaryota</taxon>
        <taxon>Fungi</taxon>
        <taxon>Dikarya</taxon>
        <taxon>Basidiomycota</taxon>
        <taxon>Agaricomycotina</taxon>
        <taxon>Agaricomycetes</taxon>
        <taxon>Agaricomycetidae</taxon>
        <taxon>Agaricales</taxon>
        <taxon>Pluteineae</taxon>
        <taxon>Amanitaceae</taxon>
        <taxon>Amanita</taxon>
    </lineage>
</organism>
<gene>
    <name evidence="1" type="ORF">M378DRAFT_16770</name>
</gene>
<keyword evidence="2" id="KW-1185">Reference proteome</keyword>
<dbReference type="Proteomes" id="UP000054549">
    <property type="component" value="Unassembled WGS sequence"/>
</dbReference>
<proteinExistence type="predicted"/>
<dbReference type="HOGENOM" id="CLU_2739486_0_0_1"/>
<name>A0A0C2W6K6_AMAMK</name>